<dbReference type="CDD" id="cd07302">
    <property type="entry name" value="CHD"/>
    <property type="match status" value="1"/>
</dbReference>
<dbReference type="Gene3D" id="3.30.70.1230">
    <property type="entry name" value="Nucleotide cyclase"/>
    <property type="match status" value="1"/>
</dbReference>
<dbReference type="InterPro" id="IPR001054">
    <property type="entry name" value="A/G_cyclase"/>
</dbReference>
<evidence type="ECO:0000313" key="10">
    <source>
        <dbReference type="EMBL" id="MCO5724052.1"/>
    </source>
</evidence>
<keyword evidence="5 8" id="KW-0472">Membrane</keyword>
<evidence type="ECO:0000259" key="9">
    <source>
        <dbReference type="PROSITE" id="PS50125"/>
    </source>
</evidence>
<keyword evidence="6 7" id="KW-0456">Lyase</keyword>
<dbReference type="EMBL" id="JAMXIB010000002">
    <property type="protein sequence ID" value="MCO5724052.1"/>
    <property type="molecule type" value="Genomic_DNA"/>
</dbReference>
<reference evidence="10 11" key="1">
    <citation type="submission" date="2022-06" db="EMBL/GenBank/DDBJ databases">
        <authorList>
            <person name="Xuan X."/>
        </authorList>
    </citation>
    <scope>NUCLEOTIDE SEQUENCE [LARGE SCALE GENOMIC DNA]</scope>
    <source>
        <strain evidence="10 11">2V75</strain>
    </source>
</reference>
<comment type="similarity">
    <text evidence="7">Belongs to the adenylyl cyclase class-4/guanylyl cyclase family.</text>
</comment>
<gene>
    <name evidence="10" type="ORF">NG653_04235</name>
</gene>
<keyword evidence="2 8" id="KW-0812">Transmembrane</keyword>
<comment type="subcellular location">
    <subcellularLocation>
        <location evidence="1">Membrane</location>
    </subcellularLocation>
</comment>
<name>A0ABT1AVM4_9FLAO</name>
<dbReference type="PROSITE" id="PS00452">
    <property type="entry name" value="GUANYLATE_CYCLASE_1"/>
    <property type="match status" value="1"/>
</dbReference>
<feature type="domain" description="Guanylate cyclase" evidence="9">
    <location>
        <begin position="404"/>
        <end position="531"/>
    </location>
</feature>
<dbReference type="PANTHER" id="PTHR11920">
    <property type="entry name" value="GUANYLYL CYCLASE"/>
    <property type="match status" value="1"/>
</dbReference>
<dbReference type="SMART" id="SM00044">
    <property type="entry name" value="CYCc"/>
    <property type="match status" value="1"/>
</dbReference>
<dbReference type="InterPro" id="IPR019734">
    <property type="entry name" value="TPR_rpt"/>
</dbReference>
<dbReference type="RefSeq" id="WP_252740424.1">
    <property type="nucleotide sequence ID" value="NZ_JAMXIB010000002.1"/>
</dbReference>
<evidence type="ECO:0000256" key="3">
    <source>
        <dbReference type="ARBA" id="ARBA00022741"/>
    </source>
</evidence>
<keyword evidence="3" id="KW-0547">Nucleotide-binding</keyword>
<dbReference type="PANTHER" id="PTHR11920:SF335">
    <property type="entry name" value="GUANYLATE CYCLASE"/>
    <property type="match status" value="1"/>
</dbReference>
<proteinExistence type="inferred from homology"/>
<dbReference type="Proteomes" id="UP001206312">
    <property type="component" value="Unassembled WGS sequence"/>
</dbReference>
<keyword evidence="4 8" id="KW-1133">Transmembrane helix</keyword>
<evidence type="ECO:0000256" key="2">
    <source>
        <dbReference type="ARBA" id="ARBA00022692"/>
    </source>
</evidence>
<protein>
    <submittedName>
        <fullName evidence="10">Tetratricopeptide repeat protein</fullName>
    </submittedName>
</protein>
<keyword evidence="11" id="KW-1185">Reference proteome</keyword>
<evidence type="ECO:0000256" key="6">
    <source>
        <dbReference type="ARBA" id="ARBA00023239"/>
    </source>
</evidence>
<organism evidence="10 11">
    <name type="scientific">Robiginitalea marina</name>
    <dbReference type="NCBI Taxonomy" id="2954105"/>
    <lineage>
        <taxon>Bacteria</taxon>
        <taxon>Pseudomonadati</taxon>
        <taxon>Bacteroidota</taxon>
        <taxon>Flavobacteriia</taxon>
        <taxon>Flavobacteriales</taxon>
        <taxon>Flavobacteriaceae</taxon>
        <taxon>Robiginitalea</taxon>
    </lineage>
</organism>
<dbReference type="PROSITE" id="PS50125">
    <property type="entry name" value="GUANYLATE_CYCLASE_2"/>
    <property type="match status" value="1"/>
</dbReference>
<evidence type="ECO:0000313" key="11">
    <source>
        <dbReference type="Proteomes" id="UP001206312"/>
    </source>
</evidence>
<dbReference type="Gene3D" id="1.25.40.10">
    <property type="entry name" value="Tetratricopeptide repeat domain"/>
    <property type="match status" value="2"/>
</dbReference>
<dbReference type="InterPro" id="IPR018297">
    <property type="entry name" value="A/G_cyclase_CS"/>
</dbReference>
<dbReference type="SMART" id="SM00028">
    <property type="entry name" value="TPR"/>
    <property type="match status" value="5"/>
</dbReference>
<evidence type="ECO:0000256" key="1">
    <source>
        <dbReference type="ARBA" id="ARBA00004370"/>
    </source>
</evidence>
<evidence type="ECO:0000256" key="8">
    <source>
        <dbReference type="SAM" id="Phobius"/>
    </source>
</evidence>
<evidence type="ECO:0000256" key="7">
    <source>
        <dbReference type="RuleBase" id="RU000405"/>
    </source>
</evidence>
<accession>A0ABT1AVM4</accession>
<dbReference type="Pfam" id="PF00211">
    <property type="entry name" value="Guanylate_cyc"/>
    <property type="match status" value="1"/>
</dbReference>
<dbReference type="InterPro" id="IPR011990">
    <property type="entry name" value="TPR-like_helical_dom_sf"/>
</dbReference>
<dbReference type="SUPFAM" id="SSF48452">
    <property type="entry name" value="TPR-like"/>
    <property type="match status" value="2"/>
</dbReference>
<evidence type="ECO:0000256" key="4">
    <source>
        <dbReference type="ARBA" id="ARBA00022989"/>
    </source>
</evidence>
<sequence length="597" mass="67893">MDSLEQVYLQGTFKPEDSLKLLNLILYRFQDPQKLVQYGKEMVTVAQRQDSFPRLYQGYLQLGNGYIRLGNQVEALENYFLAANYADSTGSASRLGSIYVTIADVYSMMDNSENALGYYRSAIDLLRKTTDTLGLATGLANAGDFFYSQGELDSAMVYFEESGALFKILDYQLGIGYYLGSLGMIYAEQGRQEEALAKLYACLDILEKEGDYYGISAFLPFVSNIYRDQGNFRAAIQTARRSLDVANRYGLKEQIRDANLLLSELYEQLGDSGEALKYYKGFTLYKDSISNVGLVQEMARLRTDFEVDRKQTEVDLLEKEAEIRDLREKRQDAVLYITIVILLLAFALAFGLYRRYRYIRRTRDTIEKEKSRSDELLRNILPEETAQELKEYGRVKAKKFESVSVLFADFVGFTKYSEKMSPEDLVKTVDYYFSRFDEAVEEYGLEKIKTMGDCYMCAGGLPFPAEDHAVRMVRLALEFLKIVSEEGYADVTGFEVRIGIHTGPVVAGVVGTKKFAYDIWGDTVNIASRMESTSQPGKINVSEDTFLLIKEHFHCEFRGMVEVKSKGMMKMYFVEERAAANVDVDLEDPLKAGEVGR</sequence>
<dbReference type="InterPro" id="IPR029787">
    <property type="entry name" value="Nucleotide_cyclase"/>
</dbReference>
<evidence type="ECO:0000256" key="5">
    <source>
        <dbReference type="ARBA" id="ARBA00023136"/>
    </source>
</evidence>
<dbReference type="Pfam" id="PF13181">
    <property type="entry name" value="TPR_8"/>
    <property type="match status" value="1"/>
</dbReference>
<feature type="transmembrane region" description="Helical" evidence="8">
    <location>
        <begin position="333"/>
        <end position="353"/>
    </location>
</feature>
<dbReference type="InterPro" id="IPR050401">
    <property type="entry name" value="Cyclic_nucleotide_synthase"/>
</dbReference>
<dbReference type="SUPFAM" id="SSF55073">
    <property type="entry name" value="Nucleotide cyclase"/>
    <property type="match status" value="1"/>
</dbReference>
<comment type="caution">
    <text evidence="10">The sequence shown here is derived from an EMBL/GenBank/DDBJ whole genome shotgun (WGS) entry which is preliminary data.</text>
</comment>